<dbReference type="OrthoDB" id="6355886at2759"/>
<keyword evidence="4" id="KW-0808">Transferase</keyword>
<evidence type="ECO:0000313" key="12">
    <source>
        <dbReference type="Proteomes" id="UP000267096"/>
    </source>
</evidence>
<protein>
    <recommendedName>
        <fullName evidence="10">Hexosyltransferase</fullName>
        <ecNumber evidence="10">2.4.1.-</ecNumber>
    </recommendedName>
</protein>
<organism evidence="13">
    <name type="scientific">Anisakis simplex</name>
    <name type="common">Herring worm</name>
    <dbReference type="NCBI Taxonomy" id="6269"/>
    <lineage>
        <taxon>Eukaryota</taxon>
        <taxon>Metazoa</taxon>
        <taxon>Ecdysozoa</taxon>
        <taxon>Nematoda</taxon>
        <taxon>Chromadorea</taxon>
        <taxon>Rhabditida</taxon>
        <taxon>Spirurina</taxon>
        <taxon>Ascaridomorpha</taxon>
        <taxon>Ascaridoidea</taxon>
        <taxon>Anisakidae</taxon>
        <taxon>Anisakis</taxon>
        <taxon>Anisakis simplex complex</taxon>
    </lineage>
</organism>
<keyword evidence="7" id="KW-1133">Transmembrane helix</keyword>
<accession>A0A0M3J5I8</accession>
<dbReference type="GO" id="GO:0006493">
    <property type="term" value="P:protein O-linked glycosylation"/>
    <property type="evidence" value="ECO:0007669"/>
    <property type="project" value="TreeGrafter"/>
</dbReference>
<dbReference type="GO" id="GO:0000139">
    <property type="term" value="C:Golgi membrane"/>
    <property type="evidence" value="ECO:0007669"/>
    <property type="project" value="UniProtKB-SubCell"/>
</dbReference>
<gene>
    <name evidence="11" type="ORF">ASIM_LOCUS2671</name>
</gene>
<dbReference type="Proteomes" id="UP000267096">
    <property type="component" value="Unassembled WGS sequence"/>
</dbReference>
<evidence type="ECO:0000256" key="1">
    <source>
        <dbReference type="ARBA" id="ARBA00004323"/>
    </source>
</evidence>
<dbReference type="EMBL" id="UYRR01003690">
    <property type="protein sequence ID" value="VDK20380.1"/>
    <property type="molecule type" value="Genomic_DNA"/>
</dbReference>
<dbReference type="WBParaSite" id="ASIM_0000281901-mRNA-1">
    <property type="protein sequence ID" value="ASIM_0000281901-mRNA-1"/>
    <property type="gene ID" value="ASIM_0000281901"/>
</dbReference>
<evidence type="ECO:0000313" key="13">
    <source>
        <dbReference type="WBParaSite" id="ASIM_0000281901-mRNA-1"/>
    </source>
</evidence>
<dbReference type="Pfam" id="PF01762">
    <property type="entry name" value="Galactosyl_T"/>
    <property type="match status" value="1"/>
</dbReference>
<reference evidence="13" key="1">
    <citation type="submission" date="2017-02" db="UniProtKB">
        <authorList>
            <consortium name="WormBaseParasite"/>
        </authorList>
    </citation>
    <scope>IDENTIFICATION</scope>
</reference>
<dbReference type="PANTHER" id="PTHR11214">
    <property type="entry name" value="BETA-1,3-N-ACETYLGLUCOSAMINYLTRANSFERASE"/>
    <property type="match status" value="1"/>
</dbReference>
<name>A0A0M3J5I8_ANISI</name>
<comment type="similarity">
    <text evidence="2 10">Belongs to the glycosyltransferase 31 family.</text>
</comment>
<keyword evidence="8 10" id="KW-0333">Golgi apparatus</keyword>
<dbReference type="GO" id="GO:0016758">
    <property type="term" value="F:hexosyltransferase activity"/>
    <property type="evidence" value="ECO:0007669"/>
    <property type="project" value="InterPro"/>
</dbReference>
<keyword evidence="12" id="KW-1185">Reference proteome</keyword>
<evidence type="ECO:0000256" key="6">
    <source>
        <dbReference type="ARBA" id="ARBA00022968"/>
    </source>
</evidence>
<evidence type="ECO:0000256" key="10">
    <source>
        <dbReference type="RuleBase" id="RU363063"/>
    </source>
</evidence>
<keyword evidence="6" id="KW-0735">Signal-anchor</keyword>
<reference evidence="11 12" key="2">
    <citation type="submission" date="2018-11" db="EMBL/GenBank/DDBJ databases">
        <authorList>
            <consortium name="Pathogen Informatics"/>
        </authorList>
    </citation>
    <scope>NUCLEOTIDE SEQUENCE [LARGE SCALE GENOMIC DNA]</scope>
</reference>
<evidence type="ECO:0000256" key="4">
    <source>
        <dbReference type="ARBA" id="ARBA00022679"/>
    </source>
</evidence>
<keyword evidence="3 10" id="KW-0328">Glycosyltransferase</keyword>
<comment type="subcellular location">
    <subcellularLocation>
        <location evidence="1 10">Golgi apparatus membrane</location>
        <topology evidence="1 10">Single-pass type II membrane protein</topology>
    </subcellularLocation>
</comment>
<evidence type="ECO:0000256" key="3">
    <source>
        <dbReference type="ARBA" id="ARBA00022676"/>
    </source>
</evidence>
<evidence type="ECO:0000256" key="8">
    <source>
        <dbReference type="ARBA" id="ARBA00023034"/>
    </source>
</evidence>
<dbReference type="EC" id="2.4.1.-" evidence="10"/>
<dbReference type="AlphaFoldDB" id="A0A0M3J5I8"/>
<evidence type="ECO:0000256" key="2">
    <source>
        <dbReference type="ARBA" id="ARBA00008661"/>
    </source>
</evidence>
<keyword evidence="9" id="KW-0472">Membrane</keyword>
<sequence>MDVVTLFFLGMPSDEKEQLQIHNESQTYHDIIQQDFLDTYRNLTWKAIAWLRYVNEFCENVEFIVKIDDDLMFDLIAIEKYLRVKSPLSDEANANANMILCSVFSGFHLYPIRDNGTKWNYFVEPLQIDDYFITGHLSHKIGVVFDNIALFDAGKEPMMEERSWFWLTESQDMTEAMNLWKNLEEAHRNASNSIVLWL</sequence>
<evidence type="ECO:0000313" key="11">
    <source>
        <dbReference type="EMBL" id="VDK20380.1"/>
    </source>
</evidence>
<proteinExistence type="inferred from homology"/>
<dbReference type="InterPro" id="IPR002659">
    <property type="entry name" value="Glyco_trans_31"/>
</dbReference>
<dbReference type="PANTHER" id="PTHR11214:SF364">
    <property type="entry name" value="HEXOSYLTRANSFERASE"/>
    <property type="match status" value="1"/>
</dbReference>
<evidence type="ECO:0000256" key="7">
    <source>
        <dbReference type="ARBA" id="ARBA00022989"/>
    </source>
</evidence>
<evidence type="ECO:0000256" key="5">
    <source>
        <dbReference type="ARBA" id="ARBA00022692"/>
    </source>
</evidence>
<keyword evidence="5" id="KW-0812">Transmembrane</keyword>
<evidence type="ECO:0000256" key="9">
    <source>
        <dbReference type="ARBA" id="ARBA00023136"/>
    </source>
</evidence>